<accession>B0D1N6</accession>
<dbReference type="EMBL" id="DS547095">
    <property type="protein sequence ID" value="EDR11674.1"/>
    <property type="molecule type" value="Genomic_DNA"/>
</dbReference>
<dbReference type="InParanoid" id="B0D1N6"/>
<proteinExistence type="predicted"/>
<keyword evidence="2" id="KW-1185">Reference proteome</keyword>
<dbReference type="OrthoDB" id="2959108at2759"/>
<evidence type="ECO:0000313" key="1">
    <source>
        <dbReference type="EMBL" id="EDR11674.1"/>
    </source>
</evidence>
<dbReference type="SUPFAM" id="SSF88723">
    <property type="entry name" value="PIN domain-like"/>
    <property type="match status" value="1"/>
</dbReference>
<name>B0D1N6_LACBS</name>
<dbReference type="GeneID" id="6073095"/>
<dbReference type="Proteomes" id="UP000001194">
    <property type="component" value="Unassembled WGS sequence"/>
</dbReference>
<dbReference type="RefSeq" id="XP_001877571.1">
    <property type="nucleotide sequence ID" value="XM_001877536.1"/>
</dbReference>
<sequence length="311" mass="34253">MNNTSTEARVIFYRIARFRKLPIHLVIVFDGEGRPSIKRGIKVCTKAHALARSFQDMIMSCGYDFHIAPAEAEADPNVKEDGDDVKIYTADAIRSALSLTAGILLLATLCGGNYDCVVGLRGFGMGTALSLSRAGMGDDVLHAARTCTPLELENFLEKWRHRLHMTLQYNDAGHLSRRYSILSSSTPDTFKLLCFMLNMSRRGPLVRIRLNGWGVVHLGYFGRSHVLFQEHVWPGTALYGLVENSNIGIATAPAAHLSGTIAEAESLRGLRTCKTSVPKKGEVLPGKVLVWIPRCLLEQALPLLVATYEKS</sequence>
<dbReference type="KEGG" id="lbc:LACBIDRAFT_324382"/>
<organism evidence="2">
    <name type="scientific">Laccaria bicolor (strain S238N-H82 / ATCC MYA-4686)</name>
    <name type="common">Bicoloured deceiver</name>
    <name type="synonym">Laccaria laccata var. bicolor</name>
    <dbReference type="NCBI Taxonomy" id="486041"/>
    <lineage>
        <taxon>Eukaryota</taxon>
        <taxon>Fungi</taxon>
        <taxon>Dikarya</taxon>
        <taxon>Basidiomycota</taxon>
        <taxon>Agaricomycotina</taxon>
        <taxon>Agaricomycetes</taxon>
        <taxon>Agaricomycetidae</taxon>
        <taxon>Agaricales</taxon>
        <taxon>Agaricineae</taxon>
        <taxon>Hydnangiaceae</taxon>
        <taxon>Laccaria</taxon>
    </lineage>
</organism>
<gene>
    <name evidence="1" type="ORF">LACBIDRAFT_324382</name>
</gene>
<evidence type="ECO:0000313" key="2">
    <source>
        <dbReference type="Proteomes" id="UP000001194"/>
    </source>
</evidence>
<dbReference type="InterPro" id="IPR029060">
    <property type="entry name" value="PIN-like_dom_sf"/>
</dbReference>
<dbReference type="STRING" id="486041.B0D1N6"/>
<dbReference type="AlphaFoldDB" id="B0D1N6"/>
<protein>
    <submittedName>
        <fullName evidence="1">Predicted protein</fullName>
    </submittedName>
</protein>
<dbReference type="HOGENOM" id="CLU_894484_0_0_1"/>
<reference evidence="1 2" key="1">
    <citation type="journal article" date="2008" name="Nature">
        <title>The genome of Laccaria bicolor provides insights into mycorrhizal symbiosis.</title>
        <authorList>
            <person name="Martin F."/>
            <person name="Aerts A."/>
            <person name="Ahren D."/>
            <person name="Brun A."/>
            <person name="Danchin E.G.J."/>
            <person name="Duchaussoy F."/>
            <person name="Gibon J."/>
            <person name="Kohler A."/>
            <person name="Lindquist E."/>
            <person name="Pereda V."/>
            <person name="Salamov A."/>
            <person name="Shapiro H.J."/>
            <person name="Wuyts J."/>
            <person name="Blaudez D."/>
            <person name="Buee M."/>
            <person name="Brokstein P."/>
            <person name="Canbaeck B."/>
            <person name="Cohen D."/>
            <person name="Courty P.E."/>
            <person name="Coutinho P.M."/>
            <person name="Delaruelle C."/>
            <person name="Detter J.C."/>
            <person name="Deveau A."/>
            <person name="DiFazio S."/>
            <person name="Duplessis S."/>
            <person name="Fraissinet-Tachet L."/>
            <person name="Lucic E."/>
            <person name="Frey-Klett P."/>
            <person name="Fourrey C."/>
            <person name="Feussner I."/>
            <person name="Gay G."/>
            <person name="Grimwood J."/>
            <person name="Hoegger P.J."/>
            <person name="Jain P."/>
            <person name="Kilaru S."/>
            <person name="Labbe J."/>
            <person name="Lin Y.C."/>
            <person name="Legue V."/>
            <person name="Le Tacon F."/>
            <person name="Marmeisse R."/>
            <person name="Melayah D."/>
            <person name="Montanini B."/>
            <person name="Muratet M."/>
            <person name="Nehls U."/>
            <person name="Niculita-Hirzel H."/>
            <person name="Oudot-Le Secq M.P."/>
            <person name="Peter M."/>
            <person name="Quesneville H."/>
            <person name="Rajashekar B."/>
            <person name="Reich M."/>
            <person name="Rouhier N."/>
            <person name="Schmutz J."/>
            <person name="Yin T."/>
            <person name="Chalot M."/>
            <person name="Henrissat B."/>
            <person name="Kuees U."/>
            <person name="Lucas S."/>
            <person name="Van de Peer Y."/>
            <person name="Podila G.K."/>
            <person name="Polle A."/>
            <person name="Pukkila P.J."/>
            <person name="Richardson P.M."/>
            <person name="Rouze P."/>
            <person name="Sanders I.R."/>
            <person name="Stajich J.E."/>
            <person name="Tunlid A."/>
            <person name="Tuskan G."/>
            <person name="Grigoriev I.V."/>
        </authorList>
    </citation>
    <scope>NUCLEOTIDE SEQUENCE [LARGE SCALE GENOMIC DNA]</scope>
    <source>
        <strain evidence="2">S238N-H82 / ATCC MYA-4686</strain>
    </source>
</reference>